<proteinExistence type="inferred from homology"/>
<dbReference type="PROSITE" id="PS01173">
    <property type="entry name" value="LIPASE_GDXG_HIS"/>
    <property type="match status" value="1"/>
</dbReference>
<dbReference type="OrthoDB" id="6846267at2759"/>
<dbReference type="Proteomes" id="UP000243723">
    <property type="component" value="Unassembled WGS sequence"/>
</dbReference>
<keyword evidence="7" id="KW-1185">Reference proteome</keyword>
<feature type="signal peptide" evidence="4">
    <location>
        <begin position="1"/>
        <end position="23"/>
    </location>
</feature>
<protein>
    <recommendedName>
        <fullName evidence="4">Carboxylic ester hydrolase</fullName>
        <ecNumber evidence="4">3.1.1.-</ecNumber>
    </recommendedName>
</protein>
<comment type="similarity">
    <text evidence="1 4">Belongs to the type-B carboxylesterase/lipase family.</text>
</comment>
<dbReference type="PROSITE" id="PS00122">
    <property type="entry name" value="CARBOXYLESTERASE_B_1"/>
    <property type="match status" value="1"/>
</dbReference>
<keyword evidence="4" id="KW-0732">Signal</keyword>
<reference evidence="6 7" key="1">
    <citation type="submission" date="2017-05" db="EMBL/GenBank/DDBJ databases">
        <title>Draft genome sequence of Elsinoe australis.</title>
        <authorList>
            <person name="Cheng Q."/>
        </authorList>
    </citation>
    <scope>NUCLEOTIDE SEQUENCE [LARGE SCALE GENOMIC DNA]</scope>
    <source>
        <strain evidence="6 7">NL1</strain>
    </source>
</reference>
<dbReference type="PANTHER" id="PTHR11559">
    <property type="entry name" value="CARBOXYLESTERASE"/>
    <property type="match status" value="1"/>
</dbReference>
<dbReference type="InterPro" id="IPR050309">
    <property type="entry name" value="Type-B_Carboxylest/Lipase"/>
</dbReference>
<dbReference type="InterPro" id="IPR002018">
    <property type="entry name" value="CarbesteraseB"/>
</dbReference>
<dbReference type="GO" id="GO:0016787">
    <property type="term" value="F:hydrolase activity"/>
    <property type="evidence" value="ECO:0007669"/>
    <property type="project" value="UniProtKB-KW"/>
</dbReference>
<dbReference type="Pfam" id="PF00135">
    <property type="entry name" value="COesterase"/>
    <property type="match status" value="1"/>
</dbReference>
<evidence type="ECO:0000256" key="1">
    <source>
        <dbReference type="ARBA" id="ARBA00005964"/>
    </source>
</evidence>
<feature type="domain" description="Carboxylesterase type B" evidence="5">
    <location>
        <begin position="30"/>
        <end position="529"/>
    </location>
</feature>
<sequence length="560" mass="61244">MNFTNLARHCLAAFAIYTTTGRASTVTLPGYGSFVGTTLNQYLTKRPLPAPVDAWLGIDYASQPIGKQRFAPVGSPGPFAGTKNATQYGFACIQDASMVSYPQDEACLSLNVFRPQNVSSITKLPVLIWIHGGGFVSGSARSFDGPAFVANSKEPLMVVNLNYRLNSLGFFPAPVFDRLGLLNLGLQDQQLAFEFVQQHISAFGGDPGRVTIGGRSAGAHSVGIHLFHNYNKTEGASPLFSQAILQSGSVTARAFPNASYPLYQRQFSQYLELTGCGAVANSTDEDILACLRAANITLIQEASNKLFSDSEYNIAWPFQPTRGGPLLEEAGSTAGINEQFFRIPTITTNVRDEAKYYSPGNISTNNDFLDFFKNLIPGLSSQDILDLEALYPDPTNDPNSPYVNSPNSTQYNRISAALTDYMYACAGQETAVRMSSAGAPVYKMLWAVNNTFPAWQGIPHTADTKYTWAEGNGTGGVQYPEIGKQLHAYFSDFIVHGDPSAGNRTGLPVWPKYVDGNEEGRPGLQLRFEPFGETRVDGDAVRRRQCEWWRDEGRAMRLEK</sequence>
<feature type="chain" id="PRO_5015021016" description="Carboxylic ester hydrolase" evidence="4">
    <location>
        <begin position="24"/>
        <end position="560"/>
    </location>
</feature>
<evidence type="ECO:0000256" key="3">
    <source>
        <dbReference type="ARBA" id="ARBA00022801"/>
    </source>
</evidence>
<evidence type="ECO:0000256" key="4">
    <source>
        <dbReference type="RuleBase" id="RU361235"/>
    </source>
</evidence>
<accession>A0A2P7YE99</accession>
<name>A0A2P7YE99_9PEZI</name>
<dbReference type="SUPFAM" id="SSF53474">
    <property type="entry name" value="alpha/beta-Hydrolases"/>
    <property type="match status" value="1"/>
</dbReference>
<organism evidence="6 7">
    <name type="scientific">Elsinoe australis</name>
    <dbReference type="NCBI Taxonomy" id="40998"/>
    <lineage>
        <taxon>Eukaryota</taxon>
        <taxon>Fungi</taxon>
        <taxon>Dikarya</taxon>
        <taxon>Ascomycota</taxon>
        <taxon>Pezizomycotina</taxon>
        <taxon>Dothideomycetes</taxon>
        <taxon>Dothideomycetidae</taxon>
        <taxon>Myriangiales</taxon>
        <taxon>Elsinoaceae</taxon>
        <taxon>Elsinoe</taxon>
    </lineage>
</organism>
<dbReference type="InterPro" id="IPR029058">
    <property type="entry name" value="AB_hydrolase_fold"/>
</dbReference>
<dbReference type="Gene3D" id="3.40.50.1820">
    <property type="entry name" value="alpha/beta hydrolase"/>
    <property type="match status" value="1"/>
</dbReference>
<evidence type="ECO:0000259" key="5">
    <source>
        <dbReference type="Pfam" id="PF00135"/>
    </source>
</evidence>
<evidence type="ECO:0000313" key="7">
    <source>
        <dbReference type="Proteomes" id="UP000243723"/>
    </source>
</evidence>
<dbReference type="InterPro" id="IPR019826">
    <property type="entry name" value="Carboxylesterase_B_AS"/>
</dbReference>
<dbReference type="InterPro" id="IPR002168">
    <property type="entry name" value="Lipase_GDXG_HIS_AS"/>
</dbReference>
<dbReference type="EC" id="3.1.1.-" evidence="4"/>
<comment type="caution">
    <text evidence="6">The sequence shown here is derived from an EMBL/GenBank/DDBJ whole genome shotgun (WGS) entry which is preliminary data.</text>
</comment>
<dbReference type="EMBL" id="NHZQ01000447">
    <property type="protein sequence ID" value="PSK34294.1"/>
    <property type="molecule type" value="Genomic_DNA"/>
</dbReference>
<evidence type="ECO:0000313" key="6">
    <source>
        <dbReference type="EMBL" id="PSK34294.1"/>
    </source>
</evidence>
<evidence type="ECO:0000256" key="2">
    <source>
        <dbReference type="ARBA" id="ARBA00010515"/>
    </source>
</evidence>
<dbReference type="STRING" id="40998.A0A2P7YE99"/>
<gene>
    <name evidence="6" type="ORF">B9Z65_8620</name>
</gene>
<dbReference type="AlphaFoldDB" id="A0A2P7YE99"/>
<keyword evidence="3 4" id="KW-0378">Hydrolase</keyword>
<comment type="similarity">
    <text evidence="2">Belongs to the 'GDXG' lipolytic enzyme family.</text>
</comment>